<dbReference type="Pfam" id="PF12833">
    <property type="entry name" value="HTH_18"/>
    <property type="match status" value="1"/>
</dbReference>
<dbReference type="Pfam" id="PF17853">
    <property type="entry name" value="GGDEF_2"/>
    <property type="match status" value="1"/>
</dbReference>
<organism evidence="6 7">
    <name type="scientific">Paenibacillus residui</name>
    <dbReference type="NCBI Taxonomy" id="629724"/>
    <lineage>
        <taxon>Bacteria</taxon>
        <taxon>Bacillati</taxon>
        <taxon>Bacillota</taxon>
        <taxon>Bacilli</taxon>
        <taxon>Bacillales</taxon>
        <taxon>Paenibacillaceae</taxon>
        <taxon>Paenibacillus</taxon>
    </lineage>
</organism>
<dbReference type="PANTHER" id="PTHR43280:SF28">
    <property type="entry name" value="HTH-TYPE TRANSCRIPTIONAL ACTIVATOR RHAS"/>
    <property type="match status" value="1"/>
</dbReference>
<evidence type="ECO:0000256" key="1">
    <source>
        <dbReference type="ARBA" id="ARBA00023015"/>
    </source>
</evidence>
<dbReference type="InterPro" id="IPR018062">
    <property type="entry name" value="HTH_AraC-typ_CS"/>
</dbReference>
<evidence type="ECO:0000259" key="5">
    <source>
        <dbReference type="PROSITE" id="PS01124"/>
    </source>
</evidence>
<dbReference type="PANTHER" id="PTHR43280">
    <property type="entry name" value="ARAC-FAMILY TRANSCRIPTIONAL REGULATOR"/>
    <property type="match status" value="1"/>
</dbReference>
<dbReference type="Gene3D" id="1.10.10.60">
    <property type="entry name" value="Homeodomain-like"/>
    <property type="match status" value="2"/>
</dbReference>
<evidence type="ECO:0000313" key="7">
    <source>
        <dbReference type="Proteomes" id="UP001597120"/>
    </source>
</evidence>
<evidence type="ECO:0000256" key="2">
    <source>
        <dbReference type="ARBA" id="ARBA00023125"/>
    </source>
</evidence>
<keyword evidence="3" id="KW-0804">Transcription</keyword>
<dbReference type="PRINTS" id="PR00032">
    <property type="entry name" value="HTHARAC"/>
</dbReference>
<evidence type="ECO:0000256" key="3">
    <source>
        <dbReference type="ARBA" id="ARBA00023163"/>
    </source>
</evidence>
<dbReference type="SMART" id="SM00342">
    <property type="entry name" value="HTH_ARAC"/>
    <property type="match status" value="1"/>
</dbReference>
<keyword evidence="7" id="KW-1185">Reference proteome</keyword>
<proteinExistence type="predicted"/>
<feature type="domain" description="HTH araC/xylS-type" evidence="5">
    <location>
        <begin position="651"/>
        <end position="750"/>
    </location>
</feature>
<reference evidence="7" key="1">
    <citation type="journal article" date="2019" name="Int. J. Syst. Evol. Microbiol.">
        <title>The Global Catalogue of Microorganisms (GCM) 10K type strain sequencing project: providing services to taxonomists for standard genome sequencing and annotation.</title>
        <authorList>
            <consortium name="The Broad Institute Genomics Platform"/>
            <consortium name="The Broad Institute Genome Sequencing Center for Infectious Disease"/>
            <person name="Wu L."/>
            <person name="Ma J."/>
        </authorList>
    </citation>
    <scope>NUCLEOTIDE SEQUENCE [LARGE SCALE GENOMIC DNA]</scope>
    <source>
        <strain evidence="7">CCUG 57263</strain>
    </source>
</reference>
<feature type="transmembrane region" description="Helical" evidence="4">
    <location>
        <begin position="12"/>
        <end position="32"/>
    </location>
</feature>
<gene>
    <name evidence="6" type="ORF">ACFQ03_08945</name>
</gene>
<dbReference type="InterPro" id="IPR018060">
    <property type="entry name" value="HTH_AraC"/>
</dbReference>
<dbReference type="InterPro" id="IPR041522">
    <property type="entry name" value="CdaR_GGDEF"/>
</dbReference>
<dbReference type="Proteomes" id="UP001597120">
    <property type="component" value="Unassembled WGS sequence"/>
</dbReference>
<protein>
    <submittedName>
        <fullName evidence="6">Helix-turn-helix domain-containing protein</fullName>
    </submittedName>
</protein>
<dbReference type="RefSeq" id="WP_379287568.1">
    <property type="nucleotide sequence ID" value="NZ_JBHTIU010000028.1"/>
</dbReference>
<dbReference type="SUPFAM" id="SSF46689">
    <property type="entry name" value="Homeodomain-like"/>
    <property type="match status" value="1"/>
</dbReference>
<feature type="transmembrane region" description="Helical" evidence="4">
    <location>
        <begin position="295"/>
        <end position="315"/>
    </location>
</feature>
<comment type="caution">
    <text evidence="6">The sequence shown here is derived from an EMBL/GenBank/DDBJ whole genome shotgun (WGS) entry which is preliminary data.</text>
</comment>
<accession>A0ABW3D7B2</accession>
<keyword evidence="2" id="KW-0238">DNA-binding</keyword>
<evidence type="ECO:0000313" key="6">
    <source>
        <dbReference type="EMBL" id="MFD0869277.1"/>
    </source>
</evidence>
<keyword evidence="4" id="KW-0812">Transmembrane</keyword>
<keyword evidence="1" id="KW-0805">Transcription regulation</keyword>
<dbReference type="InterPro" id="IPR009057">
    <property type="entry name" value="Homeodomain-like_sf"/>
</dbReference>
<keyword evidence="4" id="KW-0472">Membrane</keyword>
<dbReference type="InterPro" id="IPR020449">
    <property type="entry name" value="Tscrpt_reg_AraC-type_HTH"/>
</dbReference>
<evidence type="ECO:0000256" key="4">
    <source>
        <dbReference type="SAM" id="Phobius"/>
    </source>
</evidence>
<dbReference type="PROSITE" id="PS01124">
    <property type="entry name" value="HTH_ARAC_FAMILY_2"/>
    <property type="match status" value="1"/>
</dbReference>
<sequence>MILGKKFQFFVKYLFSYVIILLLPLVLMGLFVQSFLIDTLKNEIVVNNLNNLNRVKYVLDQQVLQLQNTSTQLMYVNNNLKPFYQLNQDPLKARKIMNELQKYTTTNHFIHEMMIYFRGEERLYSNRSVYTLSMLSDHIYPYPNWSKEEIFRDLNRLTEPLIRPAEMLQDEGRFITFLYPILPSSSTPYAAVIFIVKEEAVHRILEDEFKSYNGNTFILNQNNELITSLDSGGSDLPEQVIKRLPNDFESFTETIRRGGETYYFLSVQSKETGWTYVSTLPVSQVLAKVTAVQTWFVLGIIVILTLGVMVIYGSMNMNYRPLNQLKRYTESIWKHAEPMNELETVRLTIDSLFTENRALNVKVESSREAAEDYLLDQLLKGRSTDAESFNEAGREWGIVFTKPKIRVAILHFHGSQAPISSDEKRALLKSLSQGLPKSYEGYGRDHLDENKWVMVLASDAEEEADPSDALSFFHQYVRNLLQQGITIGVGGAVTDWREVPKSYFEAATAIDYRFIKGKEQVIFSKDIIIDQQTLEAYPRQEMAELRSAIKQGNLNKIEKLLQQLQQYLKENNMPLFIARGLCFDLINVVIQTMGDIPSQGTSPGLDDYPDVFLLEKYETVEEFTSLVKQICRDVAVHLDRLAGEDHLDLDMRMMLYIKQNYANRNFSVQEMADYFRMAPPNLSHYYKDRTGQTVLDFATQLRIDKAKQLLLSSTLSVKSIAEQTGFDNVSSFIRRFKQWTGVTPGEFRSRGEAV</sequence>
<dbReference type="PROSITE" id="PS00041">
    <property type="entry name" value="HTH_ARAC_FAMILY_1"/>
    <property type="match status" value="1"/>
</dbReference>
<name>A0ABW3D7B2_9BACL</name>
<dbReference type="EMBL" id="JBHTIU010000028">
    <property type="protein sequence ID" value="MFD0869277.1"/>
    <property type="molecule type" value="Genomic_DNA"/>
</dbReference>
<keyword evidence="4" id="KW-1133">Transmembrane helix</keyword>